<dbReference type="EMBL" id="OCTY01000002">
    <property type="protein sequence ID" value="SOJ55287.1"/>
    <property type="molecule type" value="Genomic_DNA"/>
</dbReference>
<gene>
    <name evidence="1" type="ORF">MSIMFB_02776</name>
</gene>
<evidence type="ECO:0000313" key="2">
    <source>
        <dbReference type="Proteomes" id="UP000554965"/>
    </source>
</evidence>
<protein>
    <submittedName>
        <fullName evidence="1">Uncharacterized protein</fullName>
    </submittedName>
</protein>
<comment type="caution">
    <text evidence="1">The sequence shown here is derived from an EMBL/GenBank/DDBJ whole genome shotgun (WGS) entry which is preliminary data.</text>
</comment>
<evidence type="ECO:0000313" key="1">
    <source>
        <dbReference type="EMBL" id="SOJ55287.1"/>
    </source>
</evidence>
<keyword evidence="2" id="KW-1185">Reference proteome</keyword>
<reference evidence="1 2" key="1">
    <citation type="submission" date="2017-10" db="EMBL/GenBank/DDBJ databases">
        <authorList>
            <consortium name="Urmite Genomes"/>
        </authorList>
    </citation>
    <scope>NUCLEOTIDE SEQUENCE [LARGE SCALE GENOMIC DNA]</scope>
    <source>
        <strain evidence="1 2">FB-527</strain>
    </source>
</reference>
<proteinExistence type="predicted"/>
<dbReference type="Proteomes" id="UP000554965">
    <property type="component" value="Unassembled WGS sequence"/>
</dbReference>
<name>A0A7Z7IKI7_9MYCO</name>
<sequence length="58" mass="6336">MGYAIPREHAATAVRPVRDVASRYDAPTPLEADTLPAYPDWDAFAAVRSRLDPSPIPT</sequence>
<accession>A0A7Z7IKI7</accession>
<organism evidence="1 2">
    <name type="scientific">Mycobacterium simulans</name>
    <dbReference type="NCBI Taxonomy" id="627089"/>
    <lineage>
        <taxon>Bacteria</taxon>
        <taxon>Bacillati</taxon>
        <taxon>Actinomycetota</taxon>
        <taxon>Actinomycetes</taxon>
        <taxon>Mycobacteriales</taxon>
        <taxon>Mycobacteriaceae</taxon>
        <taxon>Mycobacterium</taxon>
    </lineage>
</organism>
<dbReference type="AlphaFoldDB" id="A0A7Z7IKI7"/>